<evidence type="ECO:0000256" key="6">
    <source>
        <dbReference type="ARBA" id="ARBA00055087"/>
    </source>
</evidence>
<comment type="function">
    <text evidence="6">Catalyzes the conversion of (8S)-3',8-cyclo-7,8-dihydroguanosine 5'-triphosphate to cyclic pyranopterin monophosphate (cPMP).</text>
</comment>
<evidence type="ECO:0000313" key="12">
    <source>
        <dbReference type="Proteomes" id="UP000182200"/>
    </source>
</evidence>
<accession>A0A0S4MWA4</accession>
<comment type="function">
    <text evidence="7">Catalyzes the adenylation of molybdopterin as part of the biosynthesis of the molybdenum-cofactor.</text>
</comment>
<dbReference type="RefSeq" id="WP_075427277.1">
    <property type="nucleotide sequence ID" value="NZ_CZVI01000026.1"/>
</dbReference>
<proteinExistence type="predicted"/>
<evidence type="ECO:0000256" key="4">
    <source>
        <dbReference type="ARBA" id="ARBA00023150"/>
    </source>
</evidence>
<protein>
    <recommendedName>
        <fullName evidence="3">Molybdopterin adenylyltransferase</fullName>
        <ecNumber evidence="2">2.7.7.75</ecNumber>
    </recommendedName>
</protein>
<dbReference type="STRING" id="1633631.GCA_001442925_00741"/>
<evidence type="ECO:0000313" key="9">
    <source>
        <dbReference type="EMBL" id="CUS92061.1"/>
    </source>
</evidence>
<dbReference type="PROSITE" id="PS01078">
    <property type="entry name" value="MOCF_BIOSYNTHESIS_1"/>
    <property type="match status" value="1"/>
</dbReference>
<dbReference type="OrthoDB" id="9794429at2"/>
<evidence type="ECO:0000313" key="10">
    <source>
        <dbReference type="EMBL" id="CUU03282.1"/>
    </source>
</evidence>
<dbReference type="EMBL" id="CZVI01000026">
    <property type="protein sequence ID" value="CUS92061.1"/>
    <property type="molecule type" value="Genomic_DNA"/>
</dbReference>
<keyword evidence="12" id="KW-1185">Reference proteome</keyword>
<dbReference type="GO" id="GO:0006777">
    <property type="term" value="P:Mo-molybdopterin cofactor biosynthetic process"/>
    <property type="evidence" value="ECO:0007669"/>
    <property type="project" value="UniProtKB-KW"/>
</dbReference>
<organism evidence="10 11">
    <name type="scientific">Candidatus Kryptonium thompsonii</name>
    <dbReference type="NCBI Taxonomy" id="1633631"/>
    <lineage>
        <taxon>Bacteria</taxon>
        <taxon>Pseudomonadati</taxon>
        <taxon>Candidatus Kryptoniota</taxon>
        <taxon>Candidatus Kryptonium</taxon>
    </lineage>
</organism>
<evidence type="ECO:0000256" key="2">
    <source>
        <dbReference type="ARBA" id="ARBA00012509"/>
    </source>
</evidence>
<dbReference type="GO" id="GO:0061598">
    <property type="term" value="F:molybdopterin adenylyltransferase activity"/>
    <property type="evidence" value="ECO:0007669"/>
    <property type="project" value="UniProtKB-EC"/>
</dbReference>
<name>A0A0P1LFN5_9BACT</name>
<dbReference type="Gene3D" id="3.40.980.10">
    <property type="entry name" value="MoaB/Mog-like domain"/>
    <property type="match status" value="1"/>
</dbReference>
<accession>A0A0P1M4W1</accession>
<dbReference type="InterPro" id="IPR002820">
    <property type="entry name" value="Mopterin_CF_biosynth-C_dom"/>
</dbReference>
<dbReference type="InterPro" id="IPR036522">
    <property type="entry name" value="MoaC_sf"/>
</dbReference>
<dbReference type="EMBL" id="FAOP01000003">
    <property type="protein sequence ID" value="CUU03282.1"/>
    <property type="molecule type" value="Genomic_DNA"/>
</dbReference>
<feature type="domain" description="MoaB/Mog" evidence="8">
    <location>
        <begin position="150"/>
        <end position="293"/>
    </location>
</feature>
<dbReference type="NCBIfam" id="TIGR00177">
    <property type="entry name" value="molyb_syn"/>
    <property type="match status" value="1"/>
</dbReference>
<dbReference type="InterPro" id="IPR023045">
    <property type="entry name" value="MoaC"/>
</dbReference>
<dbReference type="Pfam" id="PF00994">
    <property type="entry name" value="MoCF_biosynth"/>
    <property type="match status" value="1"/>
</dbReference>
<reference evidence="10 11" key="1">
    <citation type="submission" date="2015-11" db="EMBL/GenBank/DDBJ databases">
        <authorList>
            <person name="Zhang Y."/>
            <person name="Guo Z."/>
        </authorList>
    </citation>
    <scope>NUCLEOTIDE SEQUENCE [LARGE SCALE GENOMIC DNA]</scope>
    <source>
        <strain evidence="10">JGI-4</strain>
    </source>
</reference>
<dbReference type="InterPro" id="IPR051920">
    <property type="entry name" value="MPT_Adenylyltrnsfr/MoaC-Rel"/>
</dbReference>
<dbReference type="InterPro" id="IPR008284">
    <property type="entry name" value="MoCF_biosynth_CS"/>
</dbReference>
<accession>A0A0P1L7L8</accession>
<evidence type="ECO:0000259" key="8">
    <source>
        <dbReference type="SMART" id="SM00852"/>
    </source>
</evidence>
<dbReference type="InterPro" id="IPR001453">
    <property type="entry name" value="MoaB/Mog_dom"/>
</dbReference>
<dbReference type="Proteomes" id="UP000182011">
    <property type="component" value="Unassembled WGS sequence"/>
</dbReference>
<evidence type="ECO:0000256" key="5">
    <source>
        <dbReference type="ARBA" id="ARBA00051131"/>
    </source>
</evidence>
<dbReference type="Gene3D" id="3.30.70.640">
    <property type="entry name" value="Molybdopterin cofactor biosynthesis C (MoaC) domain"/>
    <property type="match status" value="1"/>
</dbReference>
<evidence type="ECO:0000256" key="7">
    <source>
        <dbReference type="ARBA" id="ARBA00058212"/>
    </source>
</evidence>
<accession>A0A0P1MBG3</accession>
<dbReference type="SMART" id="SM00852">
    <property type="entry name" value="MoCF_biosynth"/>
    <property type="match status" value="1"/>
</dbReference>
<dbReference type="PANTHER" id="PTHR43764:SF1">
    <property type="entry name" value="MOLYBDOPTERIN MOLYBDOTRANSFERASE"/>
    <property type="match status" value="1"/>
</dbReference>
<dbReference type="CDD" id="cd00886">
    <property type="entry name" value="MogA_MoaB"/>
    <property type="match status" value="1"/>
</dbReference>
<accession>A0A0P1P5Z6</accession>
<dbReference type="NCBIfam" id="NF002947">
    <property type="entry name" value="PRK03604.1"/>
    <property type="match status" value="1"/>
</dbReference>
<dbReference type="InterPro" id="IPR036425">
    <property type="entry name" value="MoaB/Mog-like_dom_sf"/>
</dbReference>
<gene>
    <name evidence="10" type="ORF">JGI4_00741</name>
    <name evidence="9" type="ORF">JGI8_01628</name>
</gene>
<evidence type="ECO:0000256" key="1">
    <source>
        <dbReference type="ARBA" id="ARBA00005046"/>
    </source>
</evidence>
<dbReference type="PIRSF" id="PIRSF036594">
    <property type="entry name" value="MoaC_MogA"/>
    <property type="match status" value="1"/>
</dbReference>
<dbReference type="SUPFAM" id="SSF55040">
    <property type="entry name" value="Molybdenum cofactor biosynthesis protein C, MoaC"/>
    <property type="match status" value="1"/>
</dbReference>
<dbReference type="InterPro" id="IPR012247">
    <property type="entry name" value="MoaC_MogA"/>
</dbReference>
<dbReference type="EC" id="2.7.7.75" evidence="2"/>
<reference evidence="9 12" key="2">
    <citation type="submission" date="2015-11" db="EMBL/GenBank/DDBJ databases">
        <authorList>
            <person name="Varghese N."/>
        </authorList>
    </citation>
    <scope>NUCLEOTIDE SEQUENCE [LARGE SCALE GENOMIC DNA]</scope>
    <source>
        <strain evidence="9 12">JGI-8</strain>
    </source>
</reference>
<evidence type="ECO:0000313" key="11">
    <source>
        <dbReference type="Proteomes" id="UP000182011"/>
    </source>
</evidence>
<accession>A0A0P1LSZ4</accession>
<dbReference type="Proteomes" id="UP000182200">
    <property type="component" value="Unassembled WGS sequence"/>
</dbReference>
<comment type="catalytic activity">
    <reaction evidence="5">
        <text>molybdopterin + ATP + H(+) = adenylyl-molybdopterin + diphosphate</text>
        <dbReference type="Rhea" id="RHEA:31331"/>
        <dbReference type="ChEBI" id="CHEBI:15378"/>
        <dbReference type="ChEBI" id="CHEBI:30616"/>
        <dbReference type="ChEBI" id="CHEBI:33019"/>
        <dbReference type="ChEBI" id="CHEBI:58698"/>
        <dbReference type="ChEBI" id="CHEBI:62727"/>
        <dbReference type="EC" id="2.7.7.75"/>
    </reaction>
</comment>
<comment type="pathway">
    <text evidence="1">Cofactor biosynthesis; molybdopterin biosynthesis.</text>
</comment>
<accession>A0A0P1LFM1</accession>
<dbReference type="Pfam" id="PF01967">
    <property type="entry name" value="MoaC"/>
    <property type="match status" value="1"/>
</dbReference>
<dbReference type="PANTHER" id="PTHR43764">
    <property type="entry name" value="MOLYBDENUM COFACTOR BIOSYNTHESIS"/>
    <property type="match status" value="1"/>
</dbReference>
<keyword evidence="4" id="KW-0501">Molybdenum cofactor biosynthesis</keyword>
<dbReference type="UniPathway" id="UPA00344"/>
<sequence length="303" mass="33514">MIDITDKIKTLRVAKAQAVVKMSPETVSLIKNKEVPKGDVFEVSRAVAILSAKRVSEFLPFCHNIPVEWVGVEFDLKDEGILKIEVTVKSIARTGCEMEALFSVMLCALNIYDMLKPVDKNIEITDIKVVEKKGGKSDFVEEIPEGFKVGVLVVSDSVFAGKKSDKSGKIIVDKLKGLGIQNIEYKIVPDEKTMIEKEVLSWCEGGFDLILTTGGTGLSPRDTTPEAVKPLIEREIPAIMEVSRVYGQERTPYAMLSRGIAGIRGKTLIITLPGSSRGVEESMNALFPYVLHLFKVMKISEWH</sequence>
<dbReference type="SUPFAM" id="SSF53218">
    <property type="entry name" value="Molybdenum cofactor biosynthesis proteins"/>
    <property type="match status" value="1"/>
</dbReference>
<accession>A0A0P1LFN5</accession>
<dbReference type="NCBIfam" id="TIGR00581">
    <property type="entry name" value="moaC"/>
    <property type="match status" value="1"/>
</dbReference>
<evidence type="ECO:0000256" key="3">
    <source>
        <dbReference type="ARBA" id="ARBA00013491"/>
    </source>
</evidence>
<dbReference type="AlphaFoldDB" id="A0A0P1LFN5"/>